<dbReference type="RefSeq" id="WP_289502288.1">
    <property type="nucleotide sequence ID" value="NZ_CP116805.1"/>
</dbReference>
<proteinExistence type="predicted"/>
<dbReference type="EMBL" id="CP116805">
    <property type="protein sequence ID" value="WCL52844.1"/>
    <property type="molecule type" value="Genomic_DNA"/>
</dbReference>
<gene>
    <name evidence="1" type="ORF">PH603_09860</name>
</gene>
<reference evidence="1" key="1">
    <citation type="submission" date="2023-01" db="EMBL/GenBank/DDBJ databases">
        <title>The genome sequence of Kordiimonadaceae bacterium 6D33.</title>
        <authorList>
            <person name="Liu Y."/>
        </authorList>
    </citation>
    <scope>NUCLEOTIDE SEQUENCE</scope>
    <source>
        <strain evidence="1">6D33</strain>
    </source>
</reference>
<dbReference type="Pfam" id="PF00494">
    <property type="entry name" value="SQS_PSY"/>
    <property type="match status" value="1"/>
</dbReference>
<protein>
    <submittedName>
        <fullName evidence="1">Squalene/phytoene synthase family protein</fullName>
    </submittedName>
</protein>
<name>A0AAF0BJ90_9PROT</name>
<dbReference type="KEGG" id="gso:PH603_09860"/>
<dbReference type="InterPro" id="IPR008949">
    <property type="entry name" value="Isoprenoid_synthase_dom_sf"/>
</dbReference>
<accession>A0AAF0BJ90</accession>
<keyword evidence="2" id="KW-1185">Reference proteome</keyword>
<dbReference type="Gene3D" id="1.10.600.10">
    <property type="entry name" value="Farnesyl Diphosphate Synthase"/>
    <property type="match status" value="1"/>
</dbReference>
<organism evidence="1 2">
    <name type="scientific">Gimibacter soli</name>
    <dbReference type="NCBI Taxonomy" id="3024400"/>
    <lineage>
        <taxon>Bacteria</taxon>
        <taxon>Pseudomonadati</taxon>
        <taxon>Pseudomonadota</taxon>
        <taxon>Alphaproteobacteria</taxon>
        <taxon>Kordiimonadales</taxon>
        <taxon>Temperatibacteraceae</taxon>
        <taxon>Gimibacter</taxon>
    </lineage>
</organism>
<dbReference type="AlphaFoldDB" id="A0AAF0BJ90"/>
<sequence>MILQEKTAGDIAGALESCRTLVESHDHDRYVMALFAPSGLQPQLFALLACNHEIAKTRESVSDPMIGEIRLQWWQEAIEGLIVGEGREHPVVTGLATVKDLSAIAPLLFSLIEARRSDLDEIGLADFLALQAYTAAVGGKLNEAVAIVLGTKADSEGARAARAAGDAWAMVGLLRAMIFEIQTAKAASSRLLPGAEVEGTLNRSVNTINADMAPSLMPVIHRMLDAAEANITEARRLARAVPKAQRAPLLLATLAARHIRRFRSTGDGMFSLPEEGRIGPGGLLRLMWAQMIGRY</sequence>
<evidence type="ECO:0000313" key="2">
    <source>
        <dbReference type="Proteomes" id="UP001217500"/>
    </source>
</evidence>
<evidence type="ECO:0000313" key="1">
    <source>
        <dbReference type="EMBL" id="WCL52844.1"/>
    </source>
</evidence>
<dbReference type="InterPro" id="IPR002060">
    <property type="entry name" value="Squ/phyt_synthse"/>
</dbReference>
<dbReference type="Proteomes" id="UP001217500">
    <property type="component" value="Chromosome"/>
</dbReference>
<dbReference type="SUPFAM" id="SSF48576">
    <property type="entry name" value="Terpenoid synthases"/>
    <property type="match status" value="1"/>
</dbReference>